<evidence type="ECO:0000313" key="2">
    <source>
        <dbReference type="Proteomes" id="UP000585614"/>
    </source>
</evidence>
<accession>A0A7J7SXM8</accession>
<reference evidence="1 2" key="1">
    <citation type="journal article" date="2020" name="Nature">
        <title>Six reference-quality genomes reveal evolution of bat adaptations.</title>
        <authorList>
            <person name="Jebb D."/>
            <person name="Huang Z."/>
            <person name="Pippel M."/>
            <person name="Hughes G.M."/>
            <person name="Lavrichenko K."/>
            <person name="Devanna P."/>
            <person name="Winkler S."/>
            <person name="Jermiin L.S."/>
            <person name="Skirmuntt E.C."/>
            <person name="Katzourakis A."/>
            <person name="Burkitt-Gray L."/>
            <person name="Ray D.A."/>
            <person name="Sullivan K.A.M."/>
            <person name="Roscito J.G."/>
            <person name="Kirilenko B.M."/>
            <person name="Davalos L.M."/>
            <person name="Corthals A.P."/>
            <person name="Power M.L."/>
            <person name="Jones G."/>
            <person name="Ransome R.D."/>
            <person name="Dechmann D.K.N."/>
            <person name="Locatelli A.G."/>
            <person name="Puechmaille S.J."/>
            <person name="Fedrigo O."/>
            <person name="Jarvis E.D."/>
            <person name="Hiller M."/>
            <person name="Vernes S.C."/>
            <person name="Myers E.W."/>
            <person name="Teeling E.C."/>
        </authorList>
    </citation>
    <scope>NUCLEOTIDE SEQUENCE [LARGE SCALE GENOMIC DNA]</scope>
    <source>
        <strain evidence="1">MRhiFer1</strain>
        <tissue evidence="1">Lung</tissue>
    </source>
</reference>
<dbReference type="EMBL" id="JACAGC010000021">
    <property type="protein sequence ID" value="KAF6293120.1"/>
    <property type="molecule type" value="Genomic_DNA"/>
</dbReference>
<organism evidence="1 2">
    <name type="scientific">Rhinolophus ferrumequinum</name>
    <name type="common">Greater horseshoe bat</name>
    <dbReference type="NCBI Taxonomy" id="59479"/>
    <lineage>
        <taxon>Eukaryota</taxon>
        <taxon>Metazoa</taxon>
        <taxon>Chordata</taxon>
        <taxon>Craniata</taxon>
        <taxon>Vertebrata</taxon>
        <taxon>Euteleostomi</taxon>
        <taxon>Mammalia</taxon>
        <taxon>Eutheria</taxon>
        <taxon>Laurasiatheria</taxon>
        <taxon>Chiroptera</taxon>
        <taxon>Yinpterochiroptera</taxon>
        <taxon>Rhinolophoidea</taxon>
        <taxon>Rhinolophidae</taxon>
        <taxon>Rhinolophinae</taxon>
        <taxon>Rhinolophus</taxon>
    </lineage>
</organism>
<comment type="caution">
    <text evidence="1">The sequence shown here is derived from an EMBL/GenBank/DDBJ whole genome shotgun (WGS) entry which is preliminary data.</text>
</comment>
<name>A0A7J7SXM8_RHIFE</name>
<gene>
    <name evidence="1" type="ORF">mRhiFer1_009030</name>
</gene>
<evidence type="ECO:0000313" key="1">
    <source>
        <dbReference type="EMBL" id="KAF6293120.1"/>
    </source>
</evidence>
<sequence length="122" mass="13392">MISPRGGAVLIPLCLASHKRHRALRAHGYFQALWSCQSRFWSVTKQREMFTTSRAISKHTSSLTSSISSSISPYRLVSWATCRCRVFHLMSSFALACAVDSLMGSRCALCPGPSKAQGKPGQ</sequence>
<protein>
    <submittedName>
        <fullName evidence="1">Uncharacterized protein</fullName>
    </submittedName>
</protein>
<dbReference type="AlphaFoldDB" id="A0A7J7SXM8"/>
<dbReference type="Proteomes" id="UP000585614">
    <property type="component" value="Unassembled WGS sequence"/>
</dbReference>
<proteinExistence type="predicted"/>